<accession>A0AAD5QHM6</accession>
<dbReference type="AlphaFoldDB" id="A0AAD5QHM6"/>
<evidence type="ECO:0000313" key="2">
    <source>
        <dbReference type="Proteomes" id="UP001196413"/>
    </source>
</evidence>
<evidence type="ECO:0000313" key="1">
    <source>
        <dbReference type="EMBL" id="KAJ1347216.1"/>
    </source>
</evidence>
<dbReference type="Proteomes" id="UP001196413">
    <property type="component" value="Unassembled WGS sequence"/>
</dbReference>
<name>A0AAD5QHM6_PARTN</name>
<proteinExistence type="predicted"/>
<dbReference type="EMBL" id="JAHQIW010000292">
    <property type="protein sequence ID" value="KAJ1347216.1"/>
    <property type="molecule type" value="Genomic_DNA"/>
</dbReference>
<sequence>MLQHDRDEWRQMTPYHIALFSLMKELVGHEVISADRLVIHLICFKPEVFGFDQSHRPQPTTTILQFTGHHYPPLYAIGPPGYGSDGSTTFSALNQVTLDMVLQLH</sequence>
<organism evidence="1 2">
    <name type="scientific">Parelaphostrongylus tenuis</name>
    <name type="common">Meningeal worm</name>
    <dbReference type="NCBI Taxonomy" id="148309"/>
    <lineage>
        <taxon>Eukaryota</taxon>
        <taxon>Metazoa</taxon>
        <taxon>Ecdysozoa</taxon>
        <taxon>Nematoda</taxon>
        <taxon>Chromadorea</taxon>
        <taxon>Rhabditida</taxon>
        <taxon>Rhabditina</taxon>
        <taxon>Rhabditomorpha</taxon>
        <taxon>Strongyloidea</taxon>
        <taxon>Metastrongylidae</taxon>
        <taxon>Parelaphostrongylus</taxon>
    </lineage>
</organism>
<comment type="caution">
    <text evidence="1">The sequence shown here is derived from an EMBL/GenBank/DDBJ whole genome shotgun (WGS) entry which is preliminary data.</text>
</comment>
<keyword evidence="2" id="KW-1185">Reference proteome</keyword>
<gene>
    <name evidence="1" type="ORF">KIN20_002224</name>
</gene>
<reference evidence="1" key="1">
    <citation type="submission" date="2021-06" db="EMBL/GenBank/DDBJ databases">
        <title>Parelaphostrongylus tenuis whole genome reference sequence.</title>
        <authorList>
            <person name="Garwood T.J."/>
            <person name="Larsen P.A."/>
            <person name="Fountain-Jones N.M."/>
            <person name="Garbe J.R."/>
            <person name="Macchietto M.G."/>
            <person name="Kania S.A."/>
            <person name="Gerhold R.W."/>
            <person name="Richards J.E."/>
            <person name="Wolf T.M."/>
        </authorList>
    </citation>
    <scope>NUCLEOTIDE SEQUENCE</scope>
    <source>
        <strain evidence="1">MNPRO001-30</strain>
        <tissue evidence="1">Meninges</tissue>
    </source>
</reference>
<protein>
    <submittedName>
        <fullName evidence="1">Uncharacterized protein</fullName>
    </submittedName>
</protein>